<evidence type="ECO:0000259" key="5">
    <source>
        <dbReference type="Pfam" id="PF13339"/>
    </source>
</evidence>
<name>A0AAV3QFL5_LITER</name>
<sequence length="452" mass="51506">MGKASKRSKKEDFEEEDDKIKSDFEIDSDDMNNGMLLNARDDSVSDYDEDEFDGHDNDDEEDGIEDNDSDDDEEEEEEVGEREDDASDAEGEVEEGEYDNNGDEDDDDMNSDEVGRLNAKSKGAVLEELEKEVMDIRHNEKDLLRNLKRHKDEDVLKGQAVKNQKALWDRALECRFLLQRAFSNSNRLPQEPIRSLFYSSSNDIGEAYSSLINSSKKALDSILELQEALLEKNPAIDQSMGVNQMKHSINIETSEKTNEETDDEEWATISQMQSRMASFRDKSIDKWHRKTQVTSGAAAIKGKLEAFNQNISGQVAAYMRDPTKMIKGMQQNRSAIALFGSISDPPGNRNQAIKADGDPELLDDTEFYQHLLKEFLETVDPTSSETAFYALKRLQTKKRKIVDRRASKSRKIRYHVHEKIKNFMAPDPMPLLDMAPRLFSNLFSLKTQTPAS</sequence>
<evidence type="ECO:0000256" key="3">
    <source>
        <dbReference type="SAM" id="MobiDB-lite"/>
    </source>
</evidence>
<reference evidence="6 7" key="1">
    <citation type="submission" date="2024-01" db="EMBL/GenBank/DDBJ databases">
        <title>The complete chloroplast genome sequence of Lithospermum erythrorhizon: insights into the phylogenetic relationship among Boraginaceae species and the maternal lineages of purple gromwells.</title>
        <authorList>
            <person name="Okada T."/>
            <person name="Watanabe K."/>
        </authorList>
    </citation>
    <scope>NUCLEOTIDE SEQUENCE [LARGE SCALE GENOMIC DNA]</scope>
</reference>
<gene>
    <name evidence="6" type="ORF">LIER_18874</name>
</gene>
<comment type="caution">
    <text evidence="6">The sequence shown here is derived from an EMBL/GenBank/DDBJ whole genome shotgun (WGS) entry which is preliminary data.</text>
</comment>
<keyword evidence="7" id="KW-1185">Reference proteome</keyword>
<protein>
    <submittedName>
        <fullName evidence="6">Chromatin/chromatin-binding, or -regulatory protein</fullName>
    </submittedName>
</protein>
<feature type="region of interest" description="Disordered" evidence="3">
    <location>
        <begin position="1"/>
        <end position="119"/>
    </location>
</feature>
<dbReference type="PANTHER" id="PTHR15565:SF0">
    <property type="entry name" value="PROTEIN AATF"/>
    <property type="match status" value="1"/>
</dbReference>
<comment type="similarity">
    <text evidence="1">Belongs to the AATF family.</text>
</comment>
<dbReference type="InterPro" id="IPR025160">
    <property type="entry name" value="AATF"/>
</dbReference>
<dbReference type="PANTHER" id="PTHR15565">
    <property type="entry name" value="AATF PROTEIN APOPTOSIS ANTAGONIZING TRANSCRIPTION FACTOR"/>
    <property type="match status" value="1"/>
</dbReference>
<organism evidence="6 7">
    <name type="scientific">Lithospermum erythrorhizon</name>
    <name type="common">Purple gromwell</name>
    <name type="synonym">Lithospermum officinale var. erythrorhizon</name>
    <dbReference type="NCBI Taxonomy" id="34254"/>
    <lineage>
        <taxon>Eukaryota</taxon>
        <taxon>Viridiplantae</taxon>
        <taxon>Streptophyta</taxon>
        <taxon>Embryophyta</taxon>
        <taxon>Tracheophyta</taxon>
        <taxon>Spermatophyta</taxon>
        <taxon>Magnoliopsida</taxon>
        <taxon>eudicotyledons</taxon>
        <taxon>Gunneridae</taxon>
        <taxon>Pentapetalae</taxon>
        <taxon>asterids</taxon>
        <taxon>lamiids</taxon>
        <taxon>Boraginales</taxon>
        <taxon>Boraginaceae</taxon>
        <taxon>Boraginoideae</taxon>
        <taxon>Lithospermeae</taxon>
        <taxon>Lithospermum</taxon>
    </lineage>
</organism>
<accession>A0AAV3QFL5</accession>
<dbReference type="EMBL" id="BAABME010004579">
    <property type="protein sequence ID" value="GAA0162874.1"/>
    <property type="molecule type" value="Genomic_DNA"/>
</dbReference>
<dbReference type="InterPro" id="IPR039223">
    <property type="entry name" value="AATF/Bfr2"/>
</dbReference>
<feature type="compositionally biased region" description="Acidic residues" evidence="3">
    <location>
        <begin position="44"/>
        <end position="111"/>
    </location>
</feature>
<dbReference type="InterPro" id="IPR012617">
    <property type="entry name" value="AATF_C"/>
</dbReference>
<feature type="domain" description="AATF leucine zipper-containing" evidence="5">
    <location>
        <begin position="154"/>
        <end position="290"/>
    </location>
</feature>
<proteinExistence type="inferred from homology"/>
<evidence type="ECO:0000256" key="2">
    <source>
        <dbReference type="SAM" id="Coils"/>
    </source>
</evidence>
<evidence type="ECO:0000256" key="1">
    <source>
        <dbReference type="ARBA" id="ARBA00008966"/>
    </source>
</evidence>
<dbReference type="Proteomes" id="UP001454036">
    <property type="component" value="Unassembled WGS sequence"/>
</dbReference>
<keyword evidence="2" id="KW-0175">Coiled coil</keyword>
<evidence type="ECO:0000313" key="7">
    <source>
        <dbReference type="Proteomes" id="UP001454036"/>
    </source>
</evidence>
<dbReference type="Pfam" id="PF08164">
    <property type="entry name" value="TRAUB"/>
    <property type="match status" value="1"/>
</dbReference>
<evidence type="ECO:0000259" key="4">
    <source>
        <dbReference type="Pfam" id="PF08164"/>
    </source>
</evidence>
<dbReference type="Pfam" id="PF13339">
    <property type="entry name" value="AATF-Che1"/>
    <property type="match status" value="1"/>
</dbReference>
<dbReference type="AlphaFoldDB" id="A0AAV3QFL5"/>
<feature type="domain" description="Apoptosis-antagonizing transcription factor C-terminal" evidence="4">
    <location>
        <begin position="368"/>
        <end position="443"/>
    </location>
</feature>
<feature type="coiled-coil region" evidence="2">
    <location>
        <begin position="126"/>
        <end position="153"/>
    </location>
</feature>
<dbReference type="GO" id="GO:0005730">
    <property type="term" value="C:nucleolus"/>
    <property type="evidence" value="ECO:0007669"/>
    <property type="project" value="TreeGrafter"/>
</dbReference>
<evidence type="ECO:0000313" key="6">
    <source>
        <dbReference type="EMBL" id="GAA0162874.1"/>
    </source>
</evidence>